<gene>
    <name evidence="4 5 6" type="primary">LOC103510962</name>
</gene>
<dbReference type="Pfam" id="PF00173">
    <property type="entry name" value="Cyt-b5"/>
    <property type="match status" value="1"/>
</dbReference>
<feature type="domain" description="Cytochrome b5 heme-binding" evidence="2">
    <location>
        <begin position="50"/>
        <end position="143"/>
    </location>
</feature>
<name>A0A1S3D405_DIACI</name>
<sequence>MFLKGAILICLFATGVYYVKFHYLPSSSNLHTEQNNYEFEDIDVEKLSMFSKEEIAKYVTEDKLYLVILGHVFDVTKGKNYYKKGETYHCFVGRDGTRAFVSGNFTDEGLTEDIDDISGTEAIELNNWLDFYRTNYVYEGHLIGRFFNTNGSPTRHWHEFQLKLKEAEADSEEVLQEKLKYPPCNVVWSQDEGTRVWCSTKSGGIERDWTGVPRKLYQAGAESFRCACVNLDLSVGSDVINGRQGNLEAYENCDPKATSCYVSRDEEEDG</sequence>
<evidence type="ECO:0000313" key="3">
    <source>
        <dbReference type="Proteomes" id="UP000079169"/>
    </source>
</evidence>
<dbReference type="GO" id="GO:0012505">
    <property type="term" value="C:endomembrane system"/>
    <property type="evidence" value="ECO:0007669"/>
    <property type="project" value="TreeGrafter"/>
</dbReference>
<proteinExistence type="inferred from homology"/>
<keyword evidence="3" id="KW-1185">Reference proteome</keyword>
<dbReference type="GeneID" id="103510962"/>
<organism evidence="4">
    <name type="scientific">Diaphorina citri</name>
    <name type="common">Asian citrus psyllid</name>
    <dbReference type="NCBI Taxonomy" id="121845"/>
    <lineage>
        <taxon>Eukaryota</taxon>
        <taxon>Metazoa</taxon>
        <taxon>Ecdysozoa</taxon>
        <taxon>Arthropoda</taxon>
        <taxon>Hexapoda</taxon>
        <taxon>Insecta</taxon>
        <taxon>Pterygota</taxon>
        <taxon>Neoptera</taxon>
        <taxon>Paraneoptera</taxon>
        <taxon>Hemiptera</taxon>
        <taxon>Sternorrhyncha</taxon>
        <taxon>Psylloidea</taxon>
        <taxon>Psyllidae</taxon>
        <taxon>Diaphorininae</taxon>
        <taxon>Diaphorina</taxon>
    </lineage>
</organism>
<dbReference type="PANTHER" id="PTHR10281:SF4">
    <property type="entry name" value="NEUFERRICIN"/>
    <property type="match status" value="1"/>
</dbReference>
<dbReference type="RefSeq" id="XP_026680675.1">
    <property type="nucleotide sequence ID" value="XM_026824874.1"/>
</dbReference>
<evidence type="ECO:0000313" key="6">
    <source>
        <dbReference type="RefSeq" id="XP_026680675.1"/>
    </source>
</evidence>
<comment type="similarity">
    <text evidence="1">Belongs to the cytochrome b5 family. MAPR subfamily.</text>
</comment>
<protein>
    <submittedName>
        <fullName evidence="4 5">Neuferricin</fullName>
    </submittedName>
</protein>
<accession>A0A1S3D405</accession>
<dbReference type="GO" id="GO:0016020">
    <property type="term" value="C:membrane"/>
    <property type="evidence" value="ECO:0007669"/>
    <property type="project" value="TreeGrafter"/>
</dbReference>
<dbReference type="OMA" id="PPCNIEW"/>
<dbReference type="STRING" id="121845.A0A1S3D405"/>
<dbReference type="Gene3D" id="3.10.120.10">
    <property type="entry name" value="Cytochrome b5-like heme/steroid binding domain"/>
    <property type="match status" value="1"/>
</dbReference>
<evidence type="ECO:0000259" key="2">
    <source>
        <dbReference type="SMART" id="SM01117"/>
    </source>
</evidence>
<dbReference type="RefSeq" id="XP_008473891.1">
    <property type="nucleotide sequence ID" value="XM_008475669.3"/>
</dbReference>
<dbReference type="KEGG" id="dci:103510962"/>
<dbReference type="PANTHER" id="PTHR10281">
    <property type="entry name" value="MEMBRANE-ASSOCIATED PROGESTERONE RECEPTOR COMPONENT-RELATED"/>
    <property type="match status" value="1"/>
</dbReference>
<dbReference type="SMART" id="SM01117">
    <property type="entry name" value="Cyt-b5"/>
    <property type="match status" value="1"/>
</dbReference>
<dbReference type="AlphaFoldDB" id="A0A1S3D405"/>
<dbReference type="PaxDb" id="121845-A0A1S3D405"/>
<dbReference type="InterPro" id="IPR036400">
    <property type="entry name" value="Cyt_B5-like_heme/steroid_sf"/>
</dbReference>
<reference evidence="4 5" key="1">
    <citation type="submission" date="2023-09" db="UniProtKB">
        <authorList>
            <consortium name="RefSeq"/>
        </authorList>
    </citation>
    <scope>IDENTIFICATION</scope>
</reference>
<evidence type="ECO:0000313" key="5">
    <source>
        <dbReference type="RefSeq" id="XP_008473892.1"/>
    </source>
</evidence>
<dbReference type="RefSeq" id="XP_008473892.1">
    <property type="nucleotide sequence ID" value="XM_008475670.3"/>
</dbReference>
<dbReference type="SUPFAM" id="SSF55856">
    <property type="entry name" value="Cytochrome b5-like heme/steroid binding domain"/>
    <property type="match status" value="1"/>
</dbReference>
<dbReference type="Proteomes" id="UP000079169">
    <property type="component" value="Unplaced"/>
</dbReference>
<dbReference type="InterPro" id="IPR050577">
    <property type="entry name" value="MAPR/NEUFC/NENF-like"/>
</dbReference>
<evidence type="ECO:0000256" key="1">
    <source>
        <dbReference type="ARBA" id="ARBA00038357"/>
    </source>
</evidence>
<dbReference type="InterPro" id="IPR001199">
    <property type="entry name" value="Cyt_B5-like_heme/steroid-bd"/>
</dbReference>
<evidence type="ECO:0000313" key="4">
    <source>
        <dbReference type="RefSeq" id="XP_008473891.1"/>
    </source>
</evidence>